<reference evidence="2" key="1">
    <citation type="journal article" date="2019" name="Front. Microbiol.">
        <title>O-Antigen Gene Clusters of Plesiomonas shigelloides Serogroups and Its Application in Development of a Molecular Serotyping Scheme.</title>
        <authorList>
            <person name="Xi D."/>
            <person name="Wang X."/>
            <person name="Ning K."/>
            <person name="Liu Q."/>
            <person name="Jing F."/>
            <person name="Guo X."/>
            <person name="Cao B."/>
        </authorList>
    </citation>
    <scope>NUCLEOTIDE SEQUENCE</scope>
    <source>
        <strain evidence="2">O23H1a1c</strain>
    </source>
</reference>
<feature type="transmembrane region" description="Helical" evidence="1">
    <location>
        <begin position="241"/>
        <end position="261"/>
    </location>
</feature>
<keyword evidence="1" id="KW-1133">Transmembrane helix</keyword>
<feature type="transmembrane region" description="Helical" evidence="1">
    <location>
        <begin position="357"/>
        <end position="379"/>
    </location>
</feature>
<sequence length="392" mass="45291">MESRDTYMKAHSYCSFDFIFVSVALFIVTLYSSSSFSFMGCSLIGVMLLILWAGLRIIKVGVKIDAVVIPLVVFSFFLMFLLLCRYSVEPGAYYSFDSDLKSHFFTFSYIYIAIFLYAYFKVDYNAFYKVIFFIILCHVIFFVIQELLYYFVDYTLDFSTWLGGEGNRTGKSGADIFRGTGFFDEPSIYCGFLISLLSLSQLVKKTPAWLDSVVGGTVIISFSFAGYIMLLLFVLNKYIKINFRGLLVICSVFLIFLYLYLDNEFIAGRLSKLFSGDDSSTIYKSLYISYWLSQPEYFYVGTGISNDIHRPDFFDASYDLTFFGSIITTYGLVLSLIVLLVFVFYFRRCRLRSINYFLIPLIKITVLHTPLFVFMFLSLCILNTQRRRCGTH</sequence>
<feature type="transmembrane region" description="Helical" evidence="1">
    <location>
        <begin position="127"/>
        <end position="152"/>
    </location>
</feature>
<organism evidence="2">
    <name type="scientific">Plesiomonas shigelloides</name>
    <name type="common">Aeromonas shigelloides</name>
    <dbReference type="NCBI Taxonomy" id="703"/>
    <lineage>
        <taxon>Bacteria</taxon>
        <taxon>Pseudomonadati</taxon>
        <taxon>Pseudomonadota</taxon>
        <taxon>Gammaproteobacteria</taxon>
        <taxon>Enterobacterales</taxon>
        <taxon>Enterobacteriaceae</taxon>
        <taxon>Plesiomonas</taxon>
    </lineage>
</organism>
<feature type="transmembrane region" description="Helical" evidence="1">
    <location>
        <begin position="12"/>
        <end position="31"/>
    </location>
</feature>
<feature type="transmembrane region" description="Helical" evidence="1">
    <location>
        <begin position="213"/>
        <end position="234"/>
    </location>
</feature>
<keyword evidence="1" id="KW-0472">Membrane</keyword>
<name>A0A4D6U7E8_PLESH</name>
<protein>
    <submittedName>
        <fullName evidence="2">O-antigen polymerase</fullName>
    </submittedName>
</protein>
<evidence type="ECO:0000256" key="1">
    <source>
        <dbReference type="SAM" id="Phobius"/>
    </source>
</evidence>
<gene>
    <name evidence="2" type="primary">wzy</name>
</gene>
<feature type="transmembrane region" description="Helical" evidence="1">
    <location>
        <begin position="320"/>
        <end position="345"/>
    </location>
</feature>
<feature type="transmembrane region" description="Helical" evidence="1">
    <location>
        <begin position="37"/>
        <end position="55"/>
    </location>
</feature>
<feature type="transmembrane region" description="Helical" evidence="1">
    <location>
        <begin position="100"/>
        <end position="120"/>
    </location>
</feature>
<evidence type="ECO:0000313" key="2">
    <source>
        <dbReference type="EMBL" id="QCH03168.1"/>
    </source>
</evidence>
<proteinExistence type="predicted"/>
<keyword evidence="1" id="KW-0812">Transmembrane</keyword>
<dbReference type="AlphaFoldDB" id="A0A4D6U7E8"/>
<accession>A0A4D6U7E8</accession>
<dbReference type="EMBL" id="MK551182">
    <property type="protein sequence ID" value="QCH03168.1"/>
    <property type="molecule type" value="Genomic_DNA"/>
</dbReference>
<feature type="transmembrane region" description="Helical" evidence="1">
    <location>
        <begin position="67"/>
        <end position="88"/>
    </location>
</feature>